<evidence type="ECO:0000313" key="5">
    <source>
        <dbReference type="Proteomes" id="UP000518300"/>
    </source>
</evidence>
<protein>
    <submittedName>
        <fullName evidence="4">Extracellular solute-binding protein</fullName>
    </submittedName>
</protein>
<dbReference type="Proteomes" id="UP000518300">
    <property type="component" value="Unassembled WGS sequence"/>
</dbReference>
<dbReference type="SUPFAM" id="SSF53850">
    <property type="entry name" value="Periplasmic binding protein-like II"/>
    <property type="match status" value="1"/>
</dbReference>
<feature type="signal peptide" evidence="3">
    <location>
        <begin position="1"/>
        <end position="22"/>
    </location>
</feature>
<evidence type="ECO:0000256" key="1">
    <source>
        <dbReference type="ARBA" id="ARBA00004418"/>
    </source>
</evidence>
<organism evidence="4 5">
    <name type="scientific">Pyxidicoccus fallax</name>
    <dbReference type="NCBI Taxonomy" id="394095"/>
    <lineage>
        <taxon>Bacteria</taxon>
        <taxon>Pseudomonadati</taxon>
        <taxon>Myxococcota</taxon>
        <taxon>Myxococcia</taxon>
        <taxon>Myxococcales</taxon>
        <taxon>Cystobacterineae</taxon>
        <taxon>Myxococcaceae</taxon>
        <taxon>Pyxidicoccus</taxon>
    </lineage>
</organism>
<dbReference type="RefSeq" id="WP_169347069.1">
    <property type="nucleotide sequence ID" value="NZ_JABBJJ010000110.1"/>
</dbReference>
<dbReference type="Gene3D" id="3.40.190.10">
    <property type="entry name" value="Periplasmic binding protein-like II"/>
    <property type="match status" value="2"/>
</dbReference>
<dbReference type="InterPro" id="IPR006059">
    <property type="entry name" value="SBP"/>
</dbReference>
<name>A0A848LJD1_9BACT</name>
<dbReference type="GO" id="GO:0042597">
    <property type="term" value="C:periplasmic space"/>
    <property type="evidence" value="ECO:0007669"/>
    <property type="project" value="UniProtKB-SubCell"/>
</dbReference>
<comment type="similarity">
    <text evidence="2">Belongs to the bacterial solute-binding protein 1 family.</text>
</comment>
<accession>A0A848LJD1</accession>
<evidence type="ECO:0000256" key="3">
    <source>
        <dbReference type="SAM" id="SignalP"/>
    </source>
</evidence>
<dbReference type="EMBL" id="JABBJJ010000110">
    <property type="protein sequence ID" value="NMO17788.1"/>
    <property type="molecule type" value="Genomic_DNA"/>
</dbReference>
<gene>
    <name evidence="4" type="ORF">HG543_23440</name>
</gene>
<evidence type="ECO:0000313" key="4">
    <source>
        <dbReference type="EMBL" id="NMO17788.1"/>
    </source>
</evidence>
<feature type="chain" id="PRO_5032674070" evidence="3">
    <location>
        <begin position="23"/>
        <end position="439"/>
    </location>
</feature>
<dbReference type="PANTHER" id="PTHR43649:SF12">
    <property type="entry name" value="DIACETYLCHITOBIOSE BINDING PROTEIN DASA"/>
    <property type="match status" value="1"/>
</dbReference>
<dbReference type="PANTHER" id="PTHR43649">
    <property type="entry name" value="ARABINOSE-BINDING PROTEIN-RELATED"/>
    <property type="match status" value="1"/>
</dbReference>
<sequence>MKTLLPATMLLAAALGATPARAATEISLFRFFGGCSDEYANVTDLSKAVGECGIIQVLANKFNAENKDGIVVKTQSVEWGVYYDRLSANVAGRTPPDIAVMHRSVLPNYQVRGLVEPLGKHFATVGVDVADFVPVAREGVSANGEIWALPFDLHSLLWHVNADLFVKAGLVDEKGQPKLPGSPEELLRHAETMKARTGKAYLAIPSQADPMPTWQYLSWVWQQGGNIVDAEKREALLESKESREALRLLNVLYAAGHANRKHDYTAAQQAFLSGEAAVLINGTWGVDVYAAQARNPNSALKNYVVRDMPNLYGKEAVWSDSHIWVLPKQSKPDAAKLKAALTFLKFLNDHNFHWARTGHLPVRASVLASAEMRALPHRSEYTRTATIATGLPPIQYQRALMDLLINELNSTWLINKPQDKALANSQRAASSILRRSRRR</sequence>
<keyword evidence="3" id="KW-0732">Signal</keyword>
<dbReference type="Pfam" id="PF13416">
    <property type="entry name" value="SBP_bac_8"/>
    <property type="match status" value="1"/>
</dbReference>
<comment type="subcellular location">
    <subcellularLocation>
        <location evidence="1">Periplasm</location>
    </subcellularLocation>
</comment>
<reference evidence="4 5" key="1">
    <citation type="submission" date="2020-04" db="EMBL/GenBank/DDBJ databases">
        <title>Draft genome of Pyxidicoccus fallax type strain.</title>
        <authorList>
            <person name="Whitworth D.E."/>
        </authorList>
    </citation>
    <scope>NUCLEOTIDE SEQUENCE [LARGE SCALE GENOMIC DNA]</scope>
    <source>
        <strain evidence="4 5">DSM 14698</strain>
    </source>
</reference>
<evidence type="ECO:0000256" key="2">
    <source>
        <dbReference type="ARBA" id="ARBA00008520"/>
    </source>
</evidence>
<dbReference type="AlphaFoldDB" id="A0A848LJD1"/>
<proteinExistence type="inferred from homology"/>
<dbReference type="InterPro" id="IPR050490">
    <property type="entry name" value="Bact_solute-bd_prot1"/>
</dbReference>
<comment type="caution">
    <text evidence="4">The sequence shown here is derived from an EMBL/GenBank/DDBJ whole genome shotgun (WGS) entry which is preliminary data.</text>
</comment>
<keyword evidence="5" id="KW-1185">Reference proteome</keyword>